<sequence length="358" mass="40040">MDPLTNKMKGIVNLEEEEESVLAFDYDESQRLDSTNDNTLLDCVLTRKPVYLTTLQKQMKVHWDVYKLPFLSKTKGLTKALGDIIGEFLEVYIDSLNKGWGPFSRIRVKLDVTKPLRRENEHIDRRGSLFFAPAALNLATMLPNNKSASMDTNVIDAFGHHKHQLGDSICGIAPGFSVKSNQTHDRVLMEQESPNITVTFSNKVINKTVVSSSSHNVLTPSSSPKESELSDLYMPSVGHPIGYIATYPPIVATMNTFNPNSVLVSLQLAYLKMFDSIICMTAGAGIDKENNSPNRVRKRQPEKMSMRKTLKRCKGPKPTLPVLNFSTDDETNQYASEIIADTSSYTDSFAETVFQPHN</sequence>
<keyword evidence="2" id="KW-1185">Reference proteome</keyword>
<reference evidence="1" key="1">
    <citation type="submission" date="2018-11" db="EMBL/GenBank/DDBJ databases">
        <authorList>
            <person name="Grassa J C."/>
        </authorList>
    </citation>
    <scope>NUCLEOTIDE SEQUENCE [LARGE SCALE GENOMIC DNA]</scope>
</reference>
<protein>
    <submittedName>
        <fullName evidence="1">Uncharacterized protein</fullName>
    </submittedName>
</protein>
<name>A0A803PXI7_CANSA</name>
<reference evidence="1" key="2">
    <citation type="submission" date="2021-03" db="UniProtKB">
        <authorList>
            <consortium name="EnsemblPlants"/>
        </authorList>
    </citation>
    <scope>IDENTIFICATION</scope>
</reference>
<dbReference type="Gramene" id="evm.model.06.230">
    <property type="protein sequence ID" value="cds.evm.model.06.230"/>
    <property type="gene ID" value="evm.TU.06.230"/>
</dbReference>
<dbReference type="EnsemblPlants" id="evm.model.06.230">
    <property type="protein sequence ID" value="cds.evm.model.06.230"/>
    <property type="gene ID" value="evm.TU.06.230"/>
</dbReference>
<evidence type="ECO:0000313" key="1">
    <source>
        <dbReference type="EnsemblPlants" id="cds.evm.model.06.230"/>
    </source>
</evidence>
<dbReference type="AlphaFoldDB" id="A0A803PXI7"/>
<dbReference type="EMBL" id="UZAU01000556">
    <property type="status" value="NOT_ANNOTATED_CDS"/>
    <property type="molecule type" value="Genomic_DNA"/>
</dbReference>
<proteinExistence type="predicted"/>
<evidence type="ECO:0000313" key="2">
    <source>
        <dbReference type="Proteomes" id="UP000596661"/>
    </source>
</evidence>
<dbReference type="Proteomes" id="UP000596661">
    <property type="component" value="Chromosome 6"/>
</dbReference>
<organism evidence="1 2">
    <name type="scientific">Cannabis sativa</name>
    <name type="common">Hemp</name>
    <name type="synonym">Marijuana</name>
    <dbReference type="NCBI Taxonomy" id="3483"/>
    <lineage>
        <taxon>Eukaryota</taxon>
        <taxon>Viridiplantae</taxon>
        <taxon>Streptophyta</taxon>
        <taxon>Embryophyta</taxon>
        <taxon>Tracheophyta</taxon>
        <taxon>Spermatophyta</taxon>
        <taxon>Magnoliopsida</taxon>
        <taxon>eudicotyledons</taxon>
        <taxon>Gunneridae</taxon>
        <taxon>Pentapetalae</taxon>
        <taxon>rosids</taxon>
        <taxon>fabids</taxon>
        <taxon>Rosales</taxon>
        <taxon>Cannabaceae</taxon>
        <taxon>Cannabis</taxon>
    </lineage>
</organism>
<accession>A0A803PXI7</accession>